<dbReference type="AlphaFoldDB" id="A0A8J8BDH4"/>
<dbReference type="PANTHER" id="PTHR45649:SF26">
    <property type="entry name" value="OS04G0435100 PROTEIN"/>
    <property type="match status" value="1"/>
</dbReference>
<feature type="transmembrane region" description="Helical" evidence="6">
    <location>
        <begin position="205"/>
        <end position="227"/>
    </location>
</feature>
<evidence type="ECO:0000313" key="7">
    <source>
        <dbReference type="EMBL" id="MBS2966247.1"/>
    </source>
</evidence>
<dbReference type="GO" id="GO:0022857">
    <property type="term" value="F:transmembrane transporter activity"/>
    <property type="evidence" value="ECO:0007669"/>
    <property type="project" value="InterPro"/>
</dbReference>
<keyword evidence="2" id="KW-0813">Transport</keyword>
<accession>A0A8J8BDH4</accession>
<dbReference type="PIRSF" id="PIRSF006060">
    <property type="entry name" value="AA_transporter"/>
    <property type="match status" value="1"/>
</dbReference>
<evidence type="ECO:0000256" key="2">
    <source>
        <dbReference type="ARBA" id="ARBA00022448"/>
    </source>
</evidence>
<feature type="transmembrane region" description="Helical" evidence="6">
    <location>
        <begin position="255"/>
        <end position="274"/>
    </location>
</feature>
<feature type="transmembrane region" description="Helical" evidence="6">
    <location>
        <begin position="48"/>
        <end position="70"/>
    </location>
</feature>
<feature type="transmembrane region" description="Helical" evidence="6">
    <location>
        <begin position="118"/>
        <end position="139"/>
    </location>
</feature>
<comment type="subcellular location">
    <subcellularLocation>
        <location evidence="1">Membrane</location>
        <topology evidence="1">Multi-pass membrane protein</topology>
    </subcellularLocation>
</comment>
<organism evidence="7 8">
    <name type="scientific">Actinocrinis puniceicyclus</name>
    <dbReference type="NCBI Taxonomy" id="977794"/>
    <lineage>
        <taxon>Bacteria</taxon>
        <taxon>Bacillati</taxon>
        <taxon>Actinomycetota</taxon>
        <taxon>Actinomycetes</taxon>
        <taxon>Catenulisporales</taxon>
        <taxon>Actinospicaceae</taxon>
        <taxon>Actinocrinis</taxon>
    </lineage>
</organism>
<evidence type="ECO:0000313" key="8">
    <source>
        <dbReference type="Proteomes" id="UP000677913"/>
    </source>
</evidence>
<keyword evidence="8" id="KW-1185">Reference proteome</keyword>
<keyword evidence="4 6" id="KW-1133">Transmembrane helix</keyword>
<keyword evidence="5 6" id="KW-0472">Membrane</keyword>
<dbReference type="GO" id="GO:0016020">
    <property type="term" value="C:membrane"/>
    <property type="evidence" value="ECO:0007669"/>
    <property type="project" value="UniProtKB-SubCell"/>
</dbReference>
<dbReference type="Proteomes" id="UP000677913">
    <property type="component" value="Unassembled WGS sequence"/>
</dbReference>
<feature type="transmembrane region" description="Helical" evidence="6">
    <location>
        <begin position="77"/>
        <end position="98"/>
    </location>
</feature>
<dbReference type="EMBL" id="JAGSXH010000132">
    <property type="protein sequence ID" value="MBS2966247.1"/>
    <property type="molecule type" value="Genomic_DNA"/>
</dbReference>
<proteinExistence type="predicted"/>
<feature type="transmembrane region" description="Helical" evidence="6">
    <location>
        <begin position="160"/>
        <end position="178"/>
    </location>
</feature>
<dbReference type="PANTHER" id="PTHR45649">
    <property type="entry name" value="AMINO-ACID PERMEASE BAT1"/>
    <property type="match status" value="1"/>
</dbReference>
<reference evidence="7" key="1">
    <citation type="submission" date="2021-04" db="EMBL/GenBank/DDBJ databases">
        <title>Genome based classification of Actinospica acidithermotolerans sp. nov., an actinobacterium isolated from an Indonesian hot spring.</title>
        <authorList>
            <person name="Kusuma A.B."/>
            <person name="Putra K.E."/>
            <person name="Nafisah S."/>
            <person name="Loh J."/>
            <person name="Nouioui I."/>
            <person name="Goodfellow M."/>
        </authorList>
    </citation>
    <scope>NUCLEOTIDE SEQUENCE</scope>
    <source>
        <strain evidence="7">DSM 45618</strain>
    </source>
</reference>
<evidence type="ECO:0000256" key="5">
    <source>
        <dbReference type="ARBA" id="ARBA00023136"/>
    </source>
</evidence>
<feature type="transmembrane region" description="Helical" evidence="6">
    <location>
        <begin position="21"/>
        <end position="42"/>
    </location>
</feature>
<dbReference type="InterPro" id="IPR002293">
    <property type="entry name" value="AA/rel_permease1"/>
</dbReference>
<dbReference type="Gene3D" id="1.20.1740.10">
    <property type="entry name" value="Amino acid/polyamine transporter I"/>
    <property type="match status" value="1"/>
</dbReference>
<feature type="transmembrane region" description="Helical" evidence="6">
    <location>
        <begin position="322"/>
        <end position="340"/>
    </location>
</feature>
<protein>
    <submittedName>
        <fullName evidence="7">Amino acid permease</fullName>
    </submittedName>
</protein>
<keyword evidence="3 6" id="KW-0812">Transmembrane</keyword>
<evidence type="ECO:0000256" key="1">
    <source>
        <dbReference type="ARBA" id="ARBA00004141"/>
    </source>
</evidence>
<dbReference type="RefSeq" id="WP_211471131.1">
    <property type="nucleotide sequence ID" value="NZ_JAGSXH010000132.1"/>
</dbReference>
<evidence type="ECO:0000256" key="6">
    <source>
        <dbReference type="SAM" id="Phobius"/>
    </source>
</evidence>
<feature type="transmembrane region" description="Helical" evidence="6">
    <location>
        <begin position="352"/>
        <end position="372"/>
    </location>
</feature>
<evidence type="ECO:0000256" key="4">
    <source>
        <dbReference type="ARBA" id="ARBA00022989"/>
    </source>
</evidence>
<comment type="caution">
    <text evidence="7">The sequence shown here is derived from an EMBL/GenBank/DDBJ whole genome shotgun (WGS) entry which is preliminary data.</text>
</comment>
<dbReference type="Pfam" id="PF13520">
    <property type="entry name" value="AA_permease_2"/>
    <property type="match status" value="1"/>
</dbReference>
<sequence length="398" mass="42559">MFASWTAAWLNGLGKLAGTAAAAYSTAFFIGALASIQWHLAITPDRTLAIFAAILVGCGLLNAFAVRLVGLFNAASVLVHVGGVIVIAFALVVLPAHHQTPGYVFGHFANTTGWHQSWYVWMLAPLTLMYTMTGIDSAGDMAEETRQASKNPPRAMLQSVLWSWILGGLLCFAFLYAIQNYAGETASPYGVAPAQILTDALPGSLATVLIIWIIIAQLLCVMSCLTASPRMGYAIGRDRAVPFSGFLYSVGRNRVPVKALTLAVIGSFVIGLPARWSLTLFFAVTSVSAAALFTSYAIPIYLSVRRGSQFEPGPWDLARPKLIGAFAIGYIAIAAVLICLPTNRDFMHPATFNWTPVALLAALAGVTAWYWLGGRKTYQGPVSYGSPEELAAMEADLA</sequence>
<name>A0A8J8BDH4_9ACTN</name>
<feature type="transmembrane region" description="Helical" evidence="6">
    <location>
        <begin position="280"/>
        <end position="302"/>
    </location>
</feature>
<gene>
    <name evidence="7" type="ORF">KGA66_24595</name>
</gene>
<evidence type="ECO:0000256" key="3">
    <source>
        <dbReference type="ARBA" id="ARBA00022692"/>
    </source>
</evidence>